<dbReference type="InterPro" id="IPR016047">
    <property type="entry name" value="M23ase_b-sheet_dom"/>
</dbReference>
<evidence type="ECO:0000313" key="2">
    <source>
        <dbReference type="EMBL" id="KKQ50778.1"/>
    </source>
</evidence>
<name>A0A0G0I639_9BACT</name>
<evidence type="ECO:0000313" key="3">
    <source>
        <dbReference type="Proteomes" id="UP000034366"/>
    </source>
</evidence>
<sequence length="368" mass="41476">MKKVELLGVEDEICRLVDTYNTELGKSSLIKVEIVENNIIFYINNNKVLECVDPTPITNGGFGMFLHTSGSKDSYGNWYQNSVSYDNLIVRGRYKSNKFNLPFPYTNRENPTHEEFAYNFWKRMTASFDHNKLGNRFQPFTTETYIKKDCPNGVYGITCYDSHNGTDFSANKIQGDYDVLPVADGEVVYVSDTSKSGKCMISKNSYGCVVIIKHSANNLYTLYAHLSEIYTKAGDNVKYTDIIGKMGNTGCGPKCGVHLHLGTLIDKTPNTDFNSLTTLDWDELLVQSEPNQSVKNDTPPKHYCTYKTSDGNILSFQDPSGWSNDSTIDRWALPSNEGGCSTDSPYLWMRDIGISKPQTEFGQFFLEL</sequence>
<dbReference type="CDD" id="cd12797">
    <property type="entry name" value="M23_peptidase"/>
    <property type="match status" value="1"/>
</dbReference>
<dbReference type="Proteomes" id="UP000034366">
    <property type="component" value="Unassembled WGS sequence"/>
</dbReference>
<organism evidence="2 3">
    <name type="scientific">Candidatus Woesebacteria bacterium GW2011_GWD1_38_10</name>
    <dbReference type="NCBI Taxonomy" id="1618592"/>
    <lineage>
        <taxon>Bacteria</taxon>
        <taxon>Candidatus Woeseibacteriota</taxon>
    </lineage>
</organism>
<protein>
    <submittedName>
        <fullName evidence="2">Peptidase M23</fullName>
    </submittedName>
</protein>
<dbReference type="GO" id="GO:0004222">
    <property type="term" value="F:metalloendopeptidase activity"/>
    <property type="evidence" value="ECO:0007669"/>
    <property type="project" value="TreeGrafter"/>
</dbReference>
<dbReference type="PANTHER" id="PTHR21666">
    <property type="entry name" value="PEPTIDASE-RELATED"/>
    <property type="match status" value="1"/>
</dbReference>
<dbReference type="Gene3D" id="2.70.70.10">
    <property type="entry name" value="Glucose Permease (Domain IIA)"/>
    <property type="match status" value="1"/>
</dbReference>
<dbReference type="SUPFAM" id="SSF51261">
    <property type="entry name" value="Duplicated hybrid motif"/>
    <property type="match status" value="1"/>
</dbReference>
<evidence type="ECO:0000259" key="1">
    <source>
        <dbReference type="Pfam" id="PF01551"/>
    </source>
</evidence>
<reference evidence="2 3" key="1">
    <citation type="journal article" date="2015" name="Nature">
        <title>rRNA introns, odd ribosomes, and small enigmatic genomes across a large radiation of phyla.</title>
        <authorList>
            <person name="Brown C.T."/>
            <person name="Hug L.A."/>
            <person name="Thomas B.C."/>
            <person name="Sharon I."/>
            <person name="Castelle C.J."/>
            <person name="Singh A."/>
            <person name="Wilkins M.J."/>
            <person name="Williams K.H."/>
            <person name="Banfield J.F."/>
        </authorList>
    </citation>
    <scope>NUCLEOTIDE SEQUENCE [LARGE SCALE GENOMIC DNA]</scope>
</reference>
<dbReference type="AlphaFoldDB" id="A0A0G0I639"/>
<feature type="domain" description="M23ase beta-sheet core" evidence="1">
    <location>
        <begin position="162"/>
        <end position="265"/>
    </location>
</feature>
<accession>A0A0G0I639</accession>
<dbReference type="InterPro" id="IPR011055">
    <property type="entry name" value="Dup_hybrid_motif"/>
</dbReference>
<dbReference type="EMBL" id="LBTW01000001">
    <property type="protein sequence ID" value="KKQ50778.1"/>
    <property type="molecule type" value="Genomic_DNA"/>
</dbReference>
<dbReference type="Pfam" id="PF01551">
    <property type="entry name" value="Peptidase_M23"/>
    <property type="match status" value="1"/>
</dbReference>
<dbReference type="InterPro" id="IPR050570">
    <property type="entry name" value="Cell_wall_metabolism_enzyme"/>
</dbReference>
<comment type="caution">
    <text evidence="2">The sequence shown here is derived from an EMBL/GenBank/DDBJ whole genome shotgun (WGS) entry which is preliminary data.</text>
</comment>
<proteinExistence type="predicted"/>
<dbReference type="PANTHER" id="PTHR21666:SF270">
    <property type="entry name" value="MUREIN HYDROLASE ACTIVATOR ENVC"/>
    <property type="match status" value="1"/>
</dbReference>
<gene>
    <name evidence="2" type="ORF">US67_C0001G0011</name>
</gene>